<gene>
    <name evidence="5" type="ORF">ABLG96_13150</name>
</gene>
<dbReference type="SUPFAM" id="SSF53474">
    <property type="entry name" value="alpha/beta-Hydrolases"/>
    <property type="match status" value="1"/>
</dbReference>
<keyword evidence="5" id="KW-0378">Hydrolase</keyword>
<dbReference type="RefSeq" id="WP_353651493.1">
    <property type="nucleotide sequence ID" value="NZ_CP159218.1"/>
</dbReference>
<feature type="active site" description="Charge relay system" evidence="1">
    <location>
        <position position="219"/>
    </location>
</feature>
<dbReference type="Pfam" id="PF12146">
    <property type="entry name" value="Hydrolase_4"/>
    <property type="match status" value="1"/>
</dbReference>
<dbReference type="PANTHER" id="PTHR11614">
    <property type="entry name" value="PHOSPHOLIPASE-RELATED"/>
    <property type="match status" value="1"/>
</dbReference>
<feature type="domain" description="Serine aminopeptidase S33" evidence="4">
    <location>
        <begin position="6"/>
        <end position="224"/>
    </location>
</feature>
<organism evidence="5">
    <name type="scientific">Nakamurella sp. A5-74</name>
    <dbReference type="NCBI Taxonomy" id="3158264"/>
    <lineage>
        <taxon>Bacteria</taxon>
        <taxon>Bacillati</taxon>
        <taxon>Actinomycetota</taxon>
        <taxon>Actinomycetes</taxon>
        <taxon>Nakamurellales</taxon>
        <taxon>Nakamurellaceae</taxon>
        <taxon>Nakamurella</taxon>
    </lineage>
</organism>
<evidence type="ECO:0000256" key="3">
    <source>
        <dbReference type="PIRSR" id="PIRSR017388-3"/>
    </source>
</evidence>
<dbReference type="GO" id="GO:0052689">
    <property type="term" value="F:carboxylic ester hydrolase activity"/>
    <property type="evidence" value="ECO:0007669"/>
    <property type="project" value="InterPro"/>
</dbReference>
<evidence type="ECO:0000259" key="4">
    <source>
        <dbReference type="Pfam" id="PF12146"/>
    </source>
</evidence>
<evidence type="ECO:0000256" key="2">
    <source>
        <dbReference type="PIRSR" id="PIRSR017388-2"/>
    </source>
</evidence>
<sequence>MRGRTGVVLCHGFTGSPVSMRPWADALAAAGFSVRLPLLPGHGMRWQDMNDTGFDDWLTEILAAVRELQARCGKVVLCGLSMGGTLALRTAQVHPELVAGLVLVNPSVMSTRFDAKIAPLLRLIQPVLLRVLPSLPGIADDIRKPGVHEYGYDRLPVAAGLSLQAAWKVVRRALGEVTAPVLLLHSIVDHVVEPENSAIVLAEISSTDVREVLLENSFHVATLDHDAELIVAESVRFLDRIASA</sequence>
<reference evidence="5" key="1">
    <citation type="submission" date="2024-05" db="EMBL/GenBank/DDBJ databases">
        <authorList>
            <person name="Cai S.Y."/>
            <person name="Jin L.M."/>
            <person name="Li H.R."/>
        </authorList>
    </citation>
    <scope>NUCLEOTIDE SEQUENCE</scope>
    <source>
        <strain evidence="5">A5-74</strain>
    </source>
</reference>
<dbReference type="InterPro" id="IPR022742">
    <property type="entry name" value="Hydrolase_4"/>
</dbReference>
<name>A0AAU8DX91_9ACTN</name>
<dbReference type="InterPro" id="IPR029058">
    <property type="entry name" value="AB_hydrolase_fold"/>
</dbReference>
<feature type="binding site" evidence="2">
    <location>
        <position position="13"/>
    </location>
    <ligand>
        <name>substrate</name>
    </ligand>
</feature>
<feature type="active site" description="Nucleophile" evidence="1">
    <location>
        <position position="81"/>
    </location>
</feature>
<protein>
    <submittedName>
        <fullName evidence="5">Alpha/beta fold hydrolase</fullName>
    </submittedName>
</protein>
<feature type="active site" description="Charge relay system" evidence="1">
    <location>
        <position position="189"/>
    </location>
</feature>
<evidence type="ECO:0000313" key="5">
    <source>
        <dbReference type="EMBL" id="XCG65889.1"/>
    </source>
</evidence>
<dbReference type="PIRSF" id="PIRSF017388">
    <property type="entry name" value="Esterase_lipase"/>
    <property type="match status" value="1"/>
</dbReference>
<evidence type="ECO:0000256" key="1">
    <source>
        <dbReference type="PIRSR" id="PIRSR017388-1"/>
    </source>
</evidence>
<accession>A0AAU8DX91</accession>
<dbReference type="InterPro" id="IPR051044">
    <property type="entry name" value="MAG_DAG_Lipase"/>
</dbReference>
<feature type="site" description="Important for substrate specificity" evidence="3">
    <location>
        <position position="138"/>
    </location>
</feature>
<dbReference type="AlphaFoldDB" id="A0AAU8DX91"/>
<proteinExistence type="predicted"/>
<dbReference type="Gene3D" id="3.40.50.1820">
    <property type="entry name" value="alpha/beta hydrolase"/>
    <property type="match status" value="1"/>
</dbReference>
<dbReference type="EMBL" id="CP159218">
    <property type="protein sequence ID" value="XCG65889.1"/>
    <property type="molecule type" value="Genomic_DNA"/>
</dbReference>
<dbReference type="InterPro" id="IPR012354">
    <property type="entry name" value="Esterase_lipase"/>
</dbReference>
<feature type="binding site" evidence="2">
    <location>
        <position position="82"/>
    </location>
    <ligand>
        <name>substrate</name>
    </ligand>
</feature>